<evidence type="ECO:0008006" key="4">
    <source>
        <dbReference type="Google" id="ProtNLM"/>
    </source>
</evidence>
<name>A0ABR4AAP1_9LECA</name>
<sequence>MPPTISYRPQTLKQAKKAYRKSSATVRLSESELAIIERRAVLQERADRIKEREARRKANVKRRDEKIQREREARQRMGIESPVKGGIHVGPSQLHLGEFMHMGVQRKRAEPHCENINLERKCTVATSLKDCQAPAITSRPSRKPLQVITTNVIKQQKDNAELEELRTQGQSRCTEITVATESPPPPPSQALPTALAAQRRRLAKTEDSKLDDKEPTRCETASMGPPPLPGRLQPQPSATTAQHKPPRSGLTYKPPDPVDDCWDDFFVSNTQIVRELSPPALNNISNTLHAALPSSKPPSTLSIPPKDDTASLLNLLSTQDLDTSDILTQSLYHAPQPSSPQPSSPQPAEPTTVLAQISTQDLDFSADLELTQISQTLPSPQNPSSDFTDDLTVSDLEDFALEIETSQQSMRESHKSQQFKEAAQLAAEAYDFGFEFSTQDLRELGS</sequence>
<proteinExistence type="predicted"/>
<organism evidence="2 3">
    <name type="scientific">Stereocaulon virgatum</name>
    <dbReference type="NCBI Taxonomy" id="373712"/>
    <lineage>
        <taxon>Eukaryota</taxon>
        <taxon>Fungi</taxon>
        <taxon>Dikarya</taxon>
        <taxon>Ascomycota</taxon>
        <taxon>Pezizomycotina</taxon>
        <taxon>Lecanoromycetes</taxon>
        <taxon>OSLEUM clade</taxon>
        <taxon>Lecanoromycetidae</taxon>
        <taxon>Lecanorales</taxon>
        <taxon>Lecanorineae</taxon>
        <taxon>Stereocaulaceae</taxon>
        <taxon>Stereocaulon</taxon>
    </lineage>
</organism>
<gene>
    <name evidence="2" type="ORF">N7G274_005134</name>
</gene>
<dbReference type="EMBL" id="JBEFKJ010000015">
    <property type="protein sequence ID" value="KAL2041946.1"/>
    <property type="molecule type" value="Genomic_DNA"/>
</dbReference>
<protein>
    <recommendedName>
        <fullName evidence="4">BZIP domain-containing protein</fullName>
    </recommendedName>
</protein>
<comment type="caution">
    <text evidence="2">The sequence shown here is derived from an EMBL/GenBank/DDBJ whole genome shotgun (WGS) entry which is preliminary data.</text>
</comment>
<keyword evidence="3" id="KW-1185">Reference proteome</keyword>
<evidence type="ECO:0000313" key="3">
    <source>
        <dbReference type="Proteomes" id="UP001590950"/>
    </source>
</evidence>
<feature type="region of interest" description="Disordered" evidence="1">
    <location>
        <begin position="1"/>
        <end position="23"/>
    </location>
</feature>
<accession>A0ABR4AAP1</accession>
<dbReference type="Proteomes" id="UP001590950">
    <property type="component" value="Unassembled WGS sequence"/>
</dbReference>
<evidence type="ECO:0000256" key="1">
    <source>
        <dbReference type="SAM" id="MobiDB-lite"/>
    </source>
</evidence>
<reference evidence="2 3" key="1">
    <citation type="submission" date="2024-09" db="EMBL/GenBank/DDBJ databases">
        <title>Rethinking Asexuality: The Enigmatic Case of Functional Sexual Genes in Lepraria (Stereocaulaceae).</title>
        <authorList>
            <person name="Doellman M."/>
            <person name="Sun Y."/>
            <person name="Barcenas-Pena A."/>
            <person name="Lumbsch H.T."/>
            <person name="Grewe F."/>
        </authorList>
    </citation>
    <scope>NUCLEOTIDE SEQUENCE [LARGE SCALE GENOMIC DNA]</scope>
    <source>
        <strain evidence="2 3">Mercado 3170</strain>
    </source>
</reference>
<evidence type="ECO:0000313" key="2">
    <source>
        <dbReference type="EMBL" id="KAL2041946.1"/>
    </source>
</evidence>
<feature type="compositionally biased region" description="Basic and acidic residues" evidence="1">
    <location>
        <begin position="203"/>
        <end position="217"/>
    </location>
</feature>
<feature type="region of interest" description="Disordered" evidence="1">
    <location>
        <begin position="178"/>
        <end position="256"/>
    </location>
</feature>